<evidence type="ECO:0000313" key="7">
    <source>
        <dbReference type="Proteomes" id="UP001598138"/>
    </source>
</evidence>
<sequence>MKHFSLADLANWDRFTRANFVNSLSGFKSASLIASQDKDQHLNLAIFSNIVHLGADPALIAFVNRPLEAAPHTLRNIEATGFYTINHISVDQISQAHQTSAKYANGVNEFSEVGLEPMYQADFPVPFVGGSPVQYAMKLEQIIPIELNNTFLVIGSLQHAFVDPACMDADGFLNLDAAGSVASLGLSAYYDMKLVQKLPYARPVLK</sequence>
<name>A0ABW6DCC9_9BACT</name>
<dbReference type="Proteomes" id="UP001598138">
    <property type="component" value="Unassembled WGS sequence"/>
</dbReference>
<evidence type="ECO:0000256" key="1">
    <source>
        <dbReference type="ARBA" id="ARBA00001917"/>
    </source>
</evidence>
<dbReference type="RefSeq" id="WP_377983445.1">
    <property type="nucleotide sequence ID" value="NZ_JBBKXZ010000002.1"/>
</dbReference>
<accession>A0ABW6DCC9</accession>
<keyword evidence="3" id="KW-0288">FMN</keyword>
<comment type="cofactor">
    <cofactor evidence="1">
        <name>FMN</name>
        <dbReference type="ChEBI" id="CHEBI:58210"/>
    </cofactor>
</comment>
<evidence type="ECO:0000259" key="5">
    <source>
        <dbReference type="Pfam" id="PF01613"/>
    </source>
</evidence>
<comment type="similarity">
    <text evidence="4">Belongs to the flavoredoxin family.</text>
</comment>
<dbReference type="EMBL" id="JBBKXZ010000002">
    <property type="protein sequence ID" value="MFD3394565.1"/>
    <property type="molecule type" value="Genomic_DNA"/>
</dbReference>
<dbReference type="PANTHER" id="PTHR33798">
    <property type="entry name" value="FLAVOPROTEIN OXYGENASE"/>
    <property type="match status" value="1"/>
</dbReference>
<evidence type="ECO:0000256" key="3">
    <source>
        <dbReference type="ARBA" id="ARBA00022643"/>
    </source>
</evidence>
<gene>
    <name evidence="6" type="ORF">U0R10_08030</name>
</gene>
<dbReference type="SUPFAM" id="SSF50475">
    <property type="entry name" value="FMN-binding split barrel"/>
    <property type="match status" value="1"/>
</dbReference>
<dbReference type="InterPro" id="IPR012349">
    <property type="entry name" value="Split_barrel_FMN-bd"/>
</dbReference>
<proteinExistence type="inferred from homology"/>
<feature type="domain" description="Flavin reductase like" evidence="5">
    <location>
        <begin position="31"/>
        <end position="164"/>
    </location>
</feature>
<dbReference type="Gene3D" id="2.30.110.10">
    <property type="entry name" value="Electron Transport, Fmn-binding Protein, Chain A"/>
    <property type="match status" value="1"/>
</dbReference>
<reference evidence="6 7" key="1">
    <citation type="submission" date="2024-03" db="EMBL/GenBank/DDBJ databases">
        <title>Aquirufa genome sequencing.</title>
        <authorList>
            <person name="Pitt A."/>
            <person name="Hahn M.W."/>
        </authorList>
    </citation>
    <scope>NUCLEOTIDE SEQUENCE [LARGE SCALE GENOMIC DNA]</scope>
    <source>
        <strain evidence="6 7">OSTEICH-129V</strain>
    </source>
</reference>
<dbReference type="Pfam" id="PF01613">
    <property type="entry name" value="Flavin_Reduct"/>
    <property type="match status" value="1"/>
</dbReference>
<keyword evidence="2" id="KW-0285">Flavoprotein</keyword>
<keyword evidence="7" id="KW-1185">Reference proteome</keyword>
<comment type="caution">
    <text evidence="6">The sequence shown here is derived from an EMBL/GenBank/DDBJ whole genome shotgun (WGS) entry which is preliminary data.</text>
</comment>
<organism evidence="6 7">
    <name type="scientific">Aquirufa avitistagni</name>
    <dbReference type="NCBI Taxonomy" id="3104728"/>
    <lineage>
        <taxon>Bacteria</taxon>
        <taxon>Pseudomonadati</taxon>
        <taxon>Bacteroidota</taxon>
        <taxon>Cytophagia</taxon>
        <taxon>Cytophagales</taxon>
        <taxon>Flectobacillaceae</taxon>
        <taxon>Aquirufa</taxon>
    </lineage>
</organism>
<dbReference type="InterPro" id="IPR002563">
    <property type="entry name" value="Flavin_Rdtase-like_dom"/>
</dbReference>
<dbReference type="PANTHER" id="PTHR33798:SF5">
    <property type="entry name" value="FLAVIN REDUCTASE LIKE DOMAIN-CONTAINING PROTEIN"/>
    <property type="match status" value="1"/>
</dbReference>
<evidence type="ECO:0000256" key="2">
    <source>
        <dbReference type="ARBA" id="ARBA00022630"/>
    </source>
</evidence>
<evidence type="ECO:0000256" key="4">
    <source>
        <dbReference type="ARBA" id="ARBA00038054"/>
    </source>
</evidence>
<evidence type="ECO:0000313" key="6">
    <source>
        <dbReference type="EMBL" id="MFD3394565.1"/>
    </source>
</evidence>
<protein>
    <submittedName>
        <fullName evidence="6">Flavin reductase</fullName>
    </submittedName>
</protein>